<organism evidence="1 3">
    <name type="scientific">Limosilactobacillus fermentum</name>
    <name type="common">Lactobacillus fermentum</name>
    <dbReference type="NCBI Taxonomy" id="1613"/>
    <lineage>
        <taxon>Bacteria</taxon>
        <taxon>Bacillati</taxon>
        <taxon>Bacillota</taxon>
        <taxon>Bacilli</taxon>
        <taxon>Lactobacillales</taxon>
        <taxon>Lactobacillaceae</taxon>
        <taxon>Limosilactobacillus</taxon>
    </lineage>
</organism>
<dbReference type="InterPro" id="IPR000944">
    <property type="entry name" value="Tscrpt_reg_Rrf2"/>
</dbReference>
<reference evidence="2 4" key="2">
    <citation type="submission" date="2018-01" db="EMBL/GenBank/DDBJ databases">
        <title>Draft genome sequence of the feruloyl esterase-producing strain Lactobacillus fermentum CRL 1446, isolated from artisanal goat milk cheese.</title>
        <authorList>
            <person name="Abeijon Mukdsi M.C."/>
            <person name="Saavedra L."/>
            <person name="Gauffin Cano M.P."/>
            <person name="Hebert E.M."/>
            <person name="Medina R.B."/>
        </authorList>
    </citation>
    <scope>NUCLEOTIDE SEQUENCE [LARGE SCALE GENOMIC DNA]</scope>
    <source>
        <strain evidence="2 4">CRL 1446</strain>
    </source>
</reference>
<dbReference type="AlphaFoldDB" id="A0A1L7GWG8"/>
<dbReference type="Proteomes" id="UP000185427">
    <property type="component" value="Chromosome"/>
</dbReference>
<dbReference type="SUPFAM" id="SSF46785">
    <property type="entry name" value="Winged helix' DNA-binding domain"/>
    <property type="match status" value="1"/>
</dbReference>
<dbReference type="Pfam" id="PF02082">
    <property type="entry name" value="Rrf2"/>
    <property type="match status" value="1"/>
</dbReference>
<proteinExistence type="predicted"/>
<evidence type="ECO:0000313" key="2">
    <source>
        <dbReference type="EMBL" id="PNV58347.1"/>
    </source>
</evidence>
<dbReference type="PANTHER" id="PTHR33221:SF15">
    <property type="entry name" value="HTH-TYPE TRANSCRIPTIONAL REGULATOR YWGB-RELATED"/>
    <property type="match status" value="1"/>
</dbReference>
<dbReference type="GO" id="GO:0003700">
    <property type="term" value="F:DNA-binding transcription factor activity"/>
    <property type="evidence" value="ECO:0007669"/>
    <property type="project" value="TreeGrafter"/>
</dbReference>
<dbReference type="Gene3D" id="1.10.10.10">
    <property type="entry name" value="Winged helix-like DNA-binding domain superfamily/Winged helix DNA-binding domain"/>
    <property type="match status" value="1"/>
</dbReference>
<sequence length="147" mass="16429">MANTRVSDLLQILVYLKVHQGEEVSSQILASSLKTNPSQVRKMIAQLRAADILAARQNNRYDNFARDLDQITVLDVYRATAPKNPFLVPDQETSGQCSVGVAFPEVITKHFAEVQVGIEQRLDQITVQQLVDETLANIAEHENKKEA</sequence>
<gene>
    <name evidence="1" type="ORF">BUW47_07720</name>
    <name evidence="2" type="ORF">C1Y38_03025</name>
</gene>
<dbReference type="GeneID" id="83716188"/>
<reference evidence="1 3" key="1">
    <citation type="submission" date="2016-12" db="EMBL/GenBank/DDBJ databases">
        <title>Complete Genome Sequence of Lactobacillus fermentum Strain SNUV175, a Probiotic for Treatment of Bacterial Vaginosis.</title>
        <authorList>
            <person name="Lee S."/>
            <person name="You H.J."/>
            <person name="Kwon B."/>
            <person name="Ko G."/>
        </authorList>
    </citation>
    <scope>NUCLEOTIDE SEQUENCE [LARGE SCALE GENOMIC DNA]</scope>
    <source>
        <strain evidence="1 3">SNUV175</strain>
    </source>
</reference>
<dbReference type="PANTHER" id="PTHR33221">
    <property type="entry name" value="WINGED HELIX-TURN-HELIX TRANSCRIPTIONAL REGULATOR, RRF2 FAMILY"/>
    <property type="match status" value="1"/>
</dbReference>
<name>A0A1L7GWG8_LIMFE</name>
<dbReference type="InterPro" id="IPR036390">
    <property type="entry name" value="WH_DNA-bd_sf"/>
</dbReference>
<accession>A0A1L7GWG8</accession>
<dbReference type="EMBL" id="POTQ01000004">
    <property type="protein sequence ID" value="PNV58347.1"/>
    <property type="molecule type" value="Genomic_DNA"/>
</dbReference>
<evidence type="ECO:0000313" key="1">
    <source>
        <dbReference type="EMBL" id="APU46307.1"/>
    </source>
</evidence>
<dbReference type="InterPro" id="IPR036388">
    <property type="entry name" value="WH-like_DNA-bd_sf"/>
</dbReference>
<dbReference type="GO" id="GO:0005829">
    <property type="term" value="C:cytosol"/>
    <property type="evidence" value="ECO:0007669"/>
    <property type="project" value="TreeGrafter"/>
</dbReference>
<dbReference type="RefSeq" id="WP_075667505.1">
    <property type="nucleotide sequence ID" value="NZ_BJLV01000016.1"/>
</dbReference>
<evidence type="ECO:0000313" key="4">
    <source>
        <dbReference type="Proteomes" id="UP000236514"/>
    </source>
</evidence>
<dbReference type="Proteomes" id="UP000236514">
    <property type="component" value="Unassembled WGS sequence"/>
</dbReference>
<protein>
    <submittedName>
        <fullName evidence="1 2">Transcriptional regulator</fullName>
    </submittedName>
</protein>
<evidence type="ECO:0000313" key="3">
    <source>
        <dbReference type="Proteomes" id="UP000185427"/>
    </source>
</evidence>
<dbReference type="EMBL" id="CP019030">
    <property type="protein sequence ID" value="APU46307.1"/>
    <property type="molecule type" value="Genomic_DNA"/>
</dbReference>
<dbReference type="OrthoDB" id="213028at2"/>